<proteinExistence type="predicted"/>
<dbReference type="InterPro" id="IPR011042">
    <property type="entry name" value="6-blade_b-propeller_TolB-like"/>
</dbReference>
<dbReference type="SUPFAM" id="SSF75011">
    <property type="entry name" value="3-carboxy-cis,cis-mucoante lactonizing enzyme"/>
    <property type="match status" value="1"/>
</dbReference>
<sequence>MSFITNCEVYMTEIAQTIKAAPVPNLAASEPHQQNARAAASEYDASKKVTTFWVADHMVDDVDATEGHVYCYEIKDGEDKSTLKATIALPKISKDNSSYNPDTDIHVDVVAQPNFLRLSVKYVWVPDFNTGAIYRFKKEAPDATAEIVFFKPVKNDGNEQLYQWYDIGLQPKNGSNKAKVIVVDGSRNADKLSLYSIEMDDLDGALPTNAATHNTINDFSHSLSLDMLGHKPEQFCDIAVLDKKIWLYLYDSKPDNCLVLNFNIEDNGTLRFDQKFVINGANGMTADPTNKYIIVGSKTGKLYKLDNTSLPGTVKPLTETDEGTTYRLIVDNAGYIWTANKNNKLYCYTALGNLVRDYTVSADGGPDSGDLSIIGMAMLSTGNKLVLADNGHPQAVILTVDDAFKIQDIDLEFTKPSGDYEADADIDSVPLVTYKAGTKTRHDKATEARLQTATKTGTATAKFDNKNRALVTVPASSGETNTKSVKFKAGPDEGSVLLLAEARTITGKKSASYILNITSGGTIIIKPSDKLIIRQGKKITPTTTLTSSNNKPIDIDAKDGTSHVDLAAKTVNSGQPLPDVTAGKKIGTATITTKSGTKNGPNVDVLIVAIPTTIFHRPLETGGDSAVSIIKSVNTTKITAKGHETLDDNSSPVVSAAYSYIKFKLELSSKNAGTVHFVVKTASPDPLIKISDAGLTVVVKADERGIATLDKSGIALEIVPGKKFTPEDGTNQITFEIDQSDKGDATKFVKPADDLPLQLISSH</sequence>
<protein>
    <submittedName>
        <fullName evidence="1">Uncharacterized protein</fullName>
    </submittedName>
</protein>
<accession>A0A1S8YFW2</accession>
<name>A0A1S8YFW2_9GAMM</name>
<reference evidence="1 2" key="1">
    <citation type="submission" date="2016-12" db="EMBL/GenBank/DDBJ databases">
        <title>Izhakiella australiana sp. nov. of genus Izhakiella isolated from Australian desert.</title>
        <authorList>
            <person name="Ji M."/>
        </authorList>
    </citation>
    <scope>NUCLEOTIDE SEQUENCE [LARGE SCALE GENOMIC DNA]</scope>
    <source>
        <strain evidence="1 2">D4N98</strain>
    </source>
</reference>
<keyword evidence="2" id="KW-1185">Reference proteome</keyword>
<dbReference type="Gene3D" id="2.120.10.30">
    <property type="entry name" value="TolB, C-terminal domain"/>
    <property type="match status" value="1"/>
</dbReference>
<dbReference type="STRING" id="1926881.BTJ39_19375"/>
<evidence type="ECO:0000313" key="1">
    <source>
        <dbReference type="EMBL" id="OON37979.1"/>
    </source>
</evidence>
<dbReference type="AlphaFoldDB" id="A0A1S8YFW2"/>
<comment type="caution">
    <text evidence="1">The sequence shown here is derived from an EMBL/GenBank/DDBJ whole genome shotgun (WGS) entry which is preliminary data.</text>
</comment>
<evidence type="ECO:0000313" key="2">
    <source>
        <dbReference type="Proteomes" id="UP000190667"/>
    </source>
</evidence>
<dbReference type="RefSeq" id="WP_078004364.1">
    <property type="nucleotide sequence ID" value="NZ_MRUL01000018.1"/>
</dbReference>
<dbReference type="EMBL" id="MRUL01000018">
    <property type="protein sequence ID" value="OON37979.1"/>
    <property type="molecule type" value="Genomic_DNA"/>
</dbReference>
<gene>
    <name evidence="1" type="ORF">BTJ39_19375</name>
</gene>
<dbReference type="Proteomes" id="UP000190667">
    <property type="component" value="Unassembled WGS sequence"/>
</dbReference>
<organism evidence="1 2">
    <name type="scientific">Izhakiella australiensis</name>
    <dbReference type="NCBI Taxonomy" id="1926881"/>
    <lineage>
        <taxon>Bacteria</taxon>
        <taxon>Pseudomonadati</taxon>
        <taxon>Pseudomonadota</taxon>
        <taxon>Gammaproteobacteria</taxon>
        <taxon>Enterobacterales</taxon>
        <taxon>Erwiniaceae</taxon>
        <taxon>Izhakiella</taxon>
    </lineage>
</organism>